<dbReference type="GO" id="GO:0000976">
    <property type="term" value="F:transcription cis-regulatory region binding"/>
    <property type="evidence" value="ECO:0007669"/>
    <property type="project" value="TreeGrafter"/>
</dbReference>
<accession>A0A135HPI6</accession>
<dbReference type="PANTHER" id="PTHR30146">
    <property type="entry name" value="LACI-RELATED TRANSCRIPTIONAL REPRESSOR"/>
    <property type="match status" value="1"/>
</dbReference>
<evidence type="ECO:0000256" key="3">
    <source>
        <dbReference type="ARBA" id="ARBA00023163"/>
    </source>
</evidence>
<keyword evidence="3" id="KW-0804">Transcription</keyword>
<gene>
    <name evidence="5" type="ORF">ATN84_20875</name>
</gene>
<proteinExistence type="predicted"/>
<dbReference type="GO" id="GO:0003700">
    <property type="term" value="F:DNA-binding transcription factor activity"/>
    <property type="evidence" value="ECO:0007669"/>
    <property type="project" value="TreeGrafter"/>
</dbReference>
<dbReference type="InterPro" id="IPR010982">
    <property type="entry name" value="Lambda_DNA-bd_dom_sf"/>
</dbReference>
<dbReference type="SMART" id="SM00354">
    <property type="entry name" value="HTH_LACI"/>
    <property type="match status" value="1"/>
</dbReference>
<evidence type="ECO:0000256" key="2">
    <source>
        <dbReference type="ARBA" id="ARBA00023125"/>
    </source>
</evidence>
<dbReference type="STRING" id="1494590.ATN84_20875"/>
<dbReference type="Pfam" id="PF00356">
    <property type="entry name" value="LacI"/>
    <property type="match status" value="1"/>
</dbReference>
<keyword evidence="1" id="KW-0805">Transcription regulation</keyword>
<dbReference type="CDD" id="cd01392">
    <property type="entry name" value="HTH_LacI"/>
    <property type="match status" value="1"/>
</dbReference>
<dbReference type="InterPro" id="IPR025997">
    <property type="entry name" value="SBP_2_dom"/>
</dbReference>
<reference evidence="5 6" key="1">
    <citation type="submission" date="2015-11" db="EMBL/GenBank/DDBJ databases">
        <title>Draft genome sequence of Paramesorhizobium deserti A-3-E, a strain highly resistant to diverse beta-lactam antibiotics.</title>
        <authorList>
            <person name="Lv R."/>
            <person name="Yang X."/>
            <person name="Fang N."/>
            <person name="Guo J."/>
            <person name="Luo X."/>
            <person name="Peng F."/>
            <person name="Yang R."/>
            <person name="Cui Y."/>
            <person name="Fang C."/>
            <person name="Song Y."/>
        </authorList>
    </citation>
    <scope>NUCLEOTIDE SEQUENCE [LARGE SCALE GENOMIC DNA]</scope>
    <source>
        <strain evidence="5 6">A-3-E</strain>
    </source>
</reference>
<dbReference type="PROSITE" id="PS50932">
    <property type="entry name" value="HTH_LACI_2"/>
    <property type="match status" value="1"/>
</dbReference>
<dbReference type="OrthoDB" id="9805774at2"/>
<dbReference type="PROSITE" id="PS00356">
    <property type="entry name" value="HTH_LACI_1"/>
    <property type="match status" value="1"/>
</dbReference>
<dbReference type="SUPFAM" id="SSF53822">
    <property type="entry name" value="Periplasmic binding protein-like I"/>
    <property type="match status" value="1"/>
</dbReference>
<sequence>MADIAEAAQVSLATVDRVLNRRKGVKARTVERVLQVAFDLGYVSEADHARLVHPRPPNVVFLLPMGGNPYLRLFGDKVRAIAQSKSRDEPQVRCYFIESFDAGALASAIRHHAGWADGIAFMAIDHPLVREAVEEVSAAGKRIVTIVSDLQHSLRDAYVGLDNQAAGRTAGYLLGRFCHRPMGSVALVAGSRNYRAHAEREMGFLGLIEELYPGLKVIGMREGHDDRDENYRLTLSLLEQNRDLVGIYNVGGSSDGIGRALREKNLSGEMVFIGHGLTADTRRLLIDGTMDAVINSDPDVLLATTLRLFSDLQRGGISNPSLLPPVKMDIIFRENIPPVQSVAGGAATRRGRHPF</sequence>
<dbReference type="Gene3D" id="1.10.260.40">
    <property type="entry name" value="lambda repressor-like DNA-binding domains"/>
    <property type="match status" value="1"/>
</dbReference>
<dbReference type="PANTHER" id="PTHR30146:SF152">
    <property type="entry name" value="TRANSCRIPTIONAL REGULATORY PROTEIN"/>
    <property type="match status" value="1"/>
</dbReference>
<dbReference type="Gene3D" id="3.40.50.2300">
    <property type="match status" value="2"/>
</dbReference>
<name>A0A135HPI6_9HYPH</name>
<evidence type="ECO:0000313" key="5">
    <source>
        <dbReference type="EMBL" id="KXF75131.1"/>
    </source>
</evidence>
<organism evidence="5 6">
    <name type="scientific">Paramesorhizobium deserti</name>
    <dbReference type="NCBI Taxonomy" id="1494590"/>
    <lineage>
        <taxon>Bacteria</taxon>
        <taxon>Pseudomonadati</taxon>
        <taxon>Pseudomonadota</taxon>
        <taxon>Alphaproteobacteria</taxon>
        <taxon>Hyphomicrobiales</taxon>
        <taxon>Phyllobacteriaceae</taxon>
        <taxon>Paramesorhizobium</taxon>
    </lineage>
</organism>
<protein>
    <submittedName>
        <fullName evidence="5">LacI family transcriptional regulator</fullName>
    </submittedName>
</protein>
<dbReference type="InterPro" id="IPR028082">
    <property type="entry name" value="Peripla_BP_I"/>
</dbReference>
<keyword evidence="2" id="KW-0238">DNA-binding</keyword>
<keyword evidence="6" id="KW-1185">Reference proteome</keyword>
<evidence type="ECO:0000313" key="6">
    <source>
        <dbReference type="Proteomes" id="UP000070107"/>
    </source>
</evidence>
<dbReference type="InterPro" id="IPR000843">
    <property type="entry name" value="HTH_LacI"/>
</dbReference>
<dbReference type="CDD" id="cd06307">
    <property type="entry name" value="PBP1_sugar_binding"/>
    <property type="match status" value="1"/>
</dbReference>
<dbReference type="SUPFAM" id="SSF47413">
    <property type="entry name" value="lambda repressor-like DNA-binding domains"/>
    <property type="match status" value="1"/>
</dbReference>
<dbReference type="Pfam" id="PF13407">
    <property type="entry name" value="Peripla_BP_4"/>
    <property type="match status" value="1"/>
</dbReference>
<comment type="caution">
    <text evidence="5">The sequence shown here is derived from an EMBL/GenBank/DDBJ whole genome shotgun (WGS) entry which is preliminary data.</text>
</comment>
<evidence type="ECO:0000256" key="1">
    <source>
        <dbReference type="ARBA" id="ARBA00023015"/>
    </source>
</evidence>
<dbReference type="EMBL" id="LNTU01000039">
    <property type="protein sequence ID" value="KXF75131.1"/>
    <property type="molecule type" value="Genomic_DNA"/>
</dbReference>
<evidence type="ECO:0000259" key="4">
    <source>
        <dbReference type="PROSITE" id="PS50932"/>
    </source>
</evidence>
<feature type="domain" description="HTH lacI-type" evidence="4">
    <location>
        <begin position="1"/>
        <end position="53"/>
    </location>
</feature>
<dbReference type="Proteomes" id="UP000070107">
    <property type="component" value="Unassembled WGS sequence"/>
</dbReference>
<dbReference type="AlphaFoldDB" id="A0A135HPI6"/>